<organism evidence="2 3">
    <name type="scientific">Limibacillus halophilus</name>
    <dbReference type="NCBI Taxonomy" id="1579333"/>
    <lineage>
        <taxon>Bacteria</taxon>
        <taxon>Pseudomonadati</taxon>
        <taxon>Pseudomonadota</taxon>
        <taxon>Alphaproteobacteria</taxon>
        <taxon>Rhodospirillales</taxon>
        <taxon>Rhodovibrionaceae</taxon>
        <taxon>Limibacillus</taxon>
    </lineage>
</organism>
<keyword evidence="3" id="KW-1185">Reference proteome</keyword>
<accession>A0A839STV7</accession>
<dbReference type="AlphaFoldDB" id="A0A839STV7"/>
<dbReference type="Gene3D" id="3.40.50.410">
    <property type="entry name" value="von Willebrand factor, type A domain"/>
    <property type="match status" value="1"/>
</dbReference>
<dbReference type="InterPro" id="IPR002035">
    <property type="entry name" value="VWF_A"/>
</dbReference>
<protein>
    <recommendedName>
        <fullName evidence="1">VWFA domain-containing protein</fullName>
    </recommendedName>
</protein>
<dbReference type="RefSeq" id="WP_183416593.1">
    <property type="nucleotide sequence ID" value="NZ_JACHXA010000005.1"/>
</dbReference>
<sequence>MPLLLLALLVPRMAVAQQVDLELLLAIDGSSSIDAREFDLQMQGIAAAFRHPGVKGAIQASGDLGIAVALMQWSDSRNQSLSLDWRVVKDEVTAEAFAQAVENTARFVVGGGTAIGSAIDVGVDFVLKSPFQGRRQVIDVSGDGRANQGRLPPRARDDAVAKGFTINGLAILNEDQAVDSYYLYNVIGGTGAFIITAQDFQDFQVAIVRKLIQEISGVPIAGIRKGSEGLAFEAQTD</sequence>
<proteinExistence type="predicted"/>
<dbReference type="InterPro" id="IPR036465">
    <property type="entry name" value="vWFA_dom_sf"/>
</dbReference>
<reference evidence="2 3" key="1">
    <citation type="submission" date="2020-08" db="EMBL/GenBank/DDBJ databases">
        <title>Genomic Encyclopedia of Type Strains, Phase III (KMG-III): the genomes of soil and plant-associated and newly described type strains.</title>
        <authorList>
            <person name="Whitman W."/>
        </authorList>
    </citation>
    <scope>NUCLEOTIDE SEQUENCE [LARGE SCALE GENOMIC DNA]</scope>
    <source>
        <strain evidence="2 3">CECT 8803</strain>
    </source>
</reference>
<evidence type="ECO:0000259" key="1">
    <source>
        <dbReference type="PROSITE" id="PS50234"/>
    </source>
</evidence>
<name>A0A839STV7_9PROT</name>
<comment type="caution">
    <text evidence="2">The sequence shown here is derived from an EMBL/GenBank/DDBJ whole genome shotgun (WGS) entry which is preliminary data.</text>
</comment>
<dbReference type="SUPFAM" id="SSF53300">
    <property type="entry name" value="vWA-like"/>
    <property type="match status" value="1"/>
</dbReference>
<dbReference type="Pfam" id="PF06707">
    <property type="entry name" value="DUF1194"/>
    <property type="match status" value="1"/>
</dbReference>
<feature type="domain" description="VWFA" evidence="1">
    <location>
        <begin position="22"/>
        <end position="215"/>
    </location>
</feature>
<dbReference type="EMBL" id="JACHXA010000005">
    <property type="protein sequence ID" value="MBB3065768.1"/>
    <property type="molecule type" value="Genomic_DNA"/>
</dbReference>
<evidence type="ECO:0000313" key="2">
    <source>
        <dbReference type="EMBL" id="MBB3065768.1"/>
    </source>
</evidence>
<evidence type="ECO:0000313" key="3">
    <source>
        <dbReference type="Proteomes" id="UP000581135"/>
    </source>
</evidence>
<gene>
    <name evidence="2" type="ORF">FHR98_002064</name>
</gene>
<dbReference type="InterPro" id="IPR010607">
    <property type="entry name" value="DUF1194"/>
</dbReference>
<dbReference type="PROSITE" id="PS50234">
    <property type="entry name" value="VWFA"/>
    <property type="match status" value="1"/>
</dbReference>
<dbReference type="CDD" id="cd00198">
    <property type="entry name" value="vWFA"/>
    <property type="match status" value="1"/>
</dbReference>
<dbReference type="Proteomes" id="UP000581135">
    <property type="component" value="Unassembled WGS sequence"/>
</dbReference>